<evidence type="ECO:0000313" key="2">
    <source>
        <dbReference type="EMBL" id="ABA48566.1"/>
    </source>
</evidence>
<feature type="compositionally biased region" description="Basic residues" evidence="1">
    <location>
        <begin position="73"/>
        <end position="86"/>
    </location>
</feature>
<feature type="compositionally biased region" description="Basic residues" evidence="1">
    <location>
        <begin position="438"/>
        <end position="460"/>
    </location>
</feature>
<dbReference type="Proteomes" id="UP000002700">
    <property type="component" value="Chromosome I"/>
</dbReference>
<sequence length="495" mass="56960">MRDVADRHRLQLHRLLIDSRRVARDLVGRVEHHAGRRAAHQRRLGRVARDAALLQDRRDVVDRELRHVRRVRRPRFGRDRPGHRRHEREQHQRDAAERQIPELLAAVPHHEELANQRAGEHDDDEHDPVVPVRVRHRVVIRQHREHHGQREVRVVHRALLAALAVDRIGRFALEQLVDHLALAGDDHEEHVGRHDRREHRADDQICGAAGEHVAREVRRGDHVEADEHAEQLVAAAEQAACAVVDDPAGEQKAERGRDRDDGPHVEHVAVDQIRVRREQVQHEEQAEAGHPRRVRRPLRPMQVLGHLGRRDEVLLHVVEAAAVHVPQLAEHAARLQLRVLRRLETVVERDEVERLADPRDRGDDVQPADREVQPIGDEAFHETPPESIVVVGGQRCVLSCRDRCCTTTATREAARDSARLDRRCRSAARRDRRSAARAARRLARRSSRPRGTRVRRCRRRARRLRAAARRSGHRHWCAGSSADGCRRPRSHGARA</sequence>
<evidence type="ECO:0000256" key="1">
    <source>
        <dbReference type="SAM" id="MobiDB-lite"/>
    </source>
</evidence>
<feature type="region of interest" description="Disordered" evidence="1">
    <location>
        <begin position="73"/>
        <end position="95"/>
    </location>
</feature>
<accession>Q3JR83</accession>
<name>Q3JR83_BURP1</name>
<dbReference type="EnsemblBacteria" id="ABA48566">
    <property type="protein sequence ID" value="ABA48566"/>
    <property type="gene ID" value="BURPS1710b_2528"/>
</dbReference>
<feature type="region of interest" description="Disordered" evidence="1">
    <location>
        <begin position="475"/>
        <end position="495"/>
    </location>
</feature>
<protein>
    <submittedName>
        <fullName evidence="2">Uncharacterized protein</fullName>
    </submittedName>
</protein>
<dbReference type="KEGG" id="bpm:BURPS1710b_2528"/>
<dbReference type="AlphaFoldDB" id="Q3JR83"/>
<organism evidence="2 3">
    <name type="scientific">Burkholderia pseudomallei (strain 1710b)</name>
    <dbReference type="NCBI Taxonomy" id="320372"/>
    <lineage>
        <taxon>Bacteria</taxon>
        <taxon>Pseudomonadati</taxon>
        <taxon>Pseudomonadota</taxon>
        <taxon>Betaproteobacteria</taxon>
        <taxon>Burkholderiales</taxon>
        <taxon>Burkholderiaceae</taxon>
        <taxon>Burkholderia</taxon>
        <taxon>pseudomallei group</taxon>
    </lineage>
</organism>
<feature type="region of interest" description="Disordered" evidence="1">
    <location>
        <begin position="425"/>
        <end position="460"/>
    </location>
</feature>
<dbReference type="EMBL" id="CP000124">
    <property type="protein sequence ID" value="ABA48566.1"/>
    <property type="molecule type" value="Genomic_DNA"/>
</dbReference>
<evidence type="ECO:0000313" key="3">
    <source>
        <dbReference type="Proteomes" id="UP000002700"/>
    </source>
</evidence>
<dbReference type="HOGENOM" id="CLU_550610_0_0_4"/>
<proteinExistence type="predicted"/>
<reference evidence="2 3" key="1">
    <citation type="submission" date="2005-09" db="EMBL/GenBank/DDBJ databases">
        <authorList>
            <person name="Woods D.E."/>
            <person name="Nierman W.C."/>
        </authorList>
    </citation>
    <scope>NUCLEOTIDE SEQUENCE [LARGE SCALE GENOMIC DNA]</scope>
    <source>
        <strain evidence="2 3">1710b</strain>
    </source>
</reference>
<gene>
    <name evidence="2" type="ordered locus">BURPS1710b_2528</name>
</gene>